<accession>A0A438FUB1</accession>
<dbReference type="Proteomes" id="UP000288805">
    <property type="component" value="Unassembled WGS sequence"/>
</dbReference>
<feature type="region of interest" description="Disordered" evidence="1">
    <location>
        <begin position="210"/>
        <end position="229"/>
    </location>
</feature>
<dbReference type="InterPro" id="IPR012337">
    <property type="entry name" value="RNaseH-like_sf"/>
</dbReference>
<gene>
    <name evidence="3" type="ORF">CK203_060849</name>
</gene>
<evidence type="ECO:0000256" key="1">
    <source>
        <dbReference type="SAM" id="MobiDB-lite"/>
    </source>
</evidence>
<dbReference type="AlphaFoldDB" id="A0A438FUB1"/>
<evidence type="ECO:0000313" key="4">
    <source>
        <dbReference type="Proteomes" id="UP000288805"/>
    </source>
</evidence>
<feature type="domain" description="Integrase catalytic" evidence="2">
    <location>
        <begin position="18"/>
        <end position="202"/>
    </location>
</feature>
<feature type="region of interest" description="Disordered" evidence="1">
    <location>
        <begin position="239"/>
        <end position="266"/>
    </location>
</feature>
<feature type="compositionally biased region" description="Basic and acidic residues" evidence="1">
    <location>
        <begin position="239"/>
        <end position="251"/>
    </location>
</feature>
<dbReference type="PROSITE" id="PS50994">
    <property type="entry name" value="INTEGRASE"/>
    <property type="match status" value="1"/>
</dbReference>
<dbReference type="SUPFAM" id="SSF53098">
    <property type="entry name" value="Ribonuclease H-like"/>
    <property type="match status" value="1"/>
</dbReference>
<dbReference type="Gene3D" id="3.30.420.10">
    <property type="entry name" value="Ribonuclease H-like superfamily/Ribonuclease H"/>
    <property type="match status" value="1"/>
</dbReference>
<dbReference type="InterPro" id="IPR036397">
    <property type="entry name" value="RNaseH_sf"/>
</dbReference>
<organism evidence="3 4">
    <name type="scientific">Vitis vinifera</name>
    <name type="common">Grape</name>
    <dbReference type="NCBI Taxonomy" id="29760"/>
    <lineage>
        <taxon>Eukaryota</taxon>
        <taxon>Viridiplantae</taxon>
        <taxon>Streptophyta</taxon>
        <taxon>Embryophyta</taxon>
        <taxon>Tracheophyta</taxon>
        <taxon>Spermatophyta</taxon>
        <taxon>Magnoliopsida</taxon>
        <taxon>eudicotyledons</taxon>
        <taxon>Gunneridae</taxon>
        <taxon>Pentapetalae</taxon>
        <taxon>rosids</taxon>
        <taxon>Vitales</taxon>
        <taxon>Vitaceae</taxon>
        <taxon>Viteae</taxon>
        <taxon>Vitis</taxon>
    </lineage>
</organism>
<dbReference type="EMBL" id="QGNW01000738">
    <property type="protein sequence ID" value="RVW63543.1"/>
    <property type="molecule type" value="Genomic_DNA"/>
</dbReference>
<dbReference type="GO" id="GO:0003676">
    <property type="term" value="F:nucleic acid binding"/>
    <property type="evidence" value="ECO:0007669"/>
    <property type="project" value="InterPro"/>
</dbReference>
<reference evidence="3 4" key="1">
    <citation type="journal article" date="2018" name="PLoS Genet.">
        <title>Population sequencing reveals clonal diversity and ancestral inbreeding in the grapevine cultivar Chardonnay.</title>
        <authorList>
            <person name="Roach M.J."/>
            <person name="Johnson D.L."/>
            <person name="Bohlmann J."/>
            <person name="van Vuuren H.J."/>
            <person name="Jones S.J."/>
            <person name="Pretorius I.S."/>
            <person name="Schmidt S.A."/>
            <person name="Borneman A.R."/>
        </authorList>
    </citation>
    <scope>NUCLEOTIDE SEQUENCE [LARGE SCALE GENOMIC DNA]</scope>
    <source>
        <strain evidence="4">cv. Chardonnay</strain>
        <tissue evidence="3">Leaf</tissue>
    </source>
</reference>
<name>A0A438FUB1_VITVI</name>
<sequence length="379" mass="42432">MLIESAPWYAHIANYLVTREVPSEWKAQDKNASLSKSNRGSSVIAMKAHVRPLCFSKDSYEVIPCKCNDHRVVLKFLKENIFSRFGVPKAIISDGGTHFCNKPFKTLLAKYGVKHKLRSRWIGPFTIQQVYSNGVVKLLNSNNTKSFKVNGQHLKPFLEPFSRDKKEINLMSHIKFKHTNVRNSKTHFATLRIPTVSMLNTNGQWERQSFLSSERPAANHLKRRPTPLAPLPWRASEEATYRPSISREARPRAFSPQDSSQAPTVPSFEGHATAVEASGFIWIAPEGAQSPTAIRFSINGCQGILETSGSSTFPEWSPYLNGTWSASYPGGLFGDSFLLHKELPSGMLLVDVLLRSNIFPSSTSSAKARSHPRHVIQDI</sequence>
<dbReference type="InterPro" id="IPR001584">
    <property type="entry name" value="Integrase_cat-core"/>
</dbReference>
<protein>
    <recommendedName>
        <fullName evidence="2">Integrase catalytic domain-containing protein</fullName>
    </recommendedName>
</protein>
<evidence type="ECO:0000259" key="2">
    <source>
        <dbReference type="PROSITE" id="PS50994"/>
    </source>
</evidence>
<proteinExistence type="predicted"/>
<comment type="caution">
    <text evidence="3">The sequence shown here is derived from an EMBL/GenBank/DDBJ whole genome shotgun (WGS) entry which is preliminary data.</text>
</comment>
<dbReference type="GO" id="GO:0015074">
    <property type="term" value="P:DNA integration"/>
    <property type="evidence" value="ECO:0007669"/>
    <property type="project" value="InterPro"/>
</dbReference>
<evidence type="ECO:0000313" key="3">
    <source>
        <dbReference type="EMBL" id="RVW63543.1"/>
    </source>
</evidence>